<sequence length="321" mass="35625">MIIVKNNGETEEYWLDVQALDMAEWLSYNDKRVKILDAGDLRIFQAVAREGSISKAAITLNYVQSNVTTRIRQLEDQLQVPLFHRSNRGMLLTPAGENLLGYADRILQLLDEAEHAAQEGSPPAGNLRLGSIETAVSRFLTPLLAEYCSCYPKVRYSLVTGGTHELNQKVLKHELHGALVYGPVEHAELQYIKMYEDELVLIAEPDEHDISVLLNRPMLFFEAGCSHRAQAESFLKTQGIRALHIIDYGTLDTIIHGAATGLGVSLLPRSSVAQAASRGEIVILPVPDPYSRLEVGFVYSRGEHISSALHALIEIMAEPEQ</sequence>
<protein>
    <submittedName>
        <fullName evidence="6">DNA-binding transcriptional LysR family regulator</fullName>
    </submittedName>
</protein>
<proteinExistence type="inferred from homology"/>
<gene>
    <name evidence="6" type="ORF">DFQ00_1348</name>
</gene>
<evidence type="ECO:0000313" key="7">
    <source>
        <dbReference type="Proteomes" id="UP000247790"/>
    </source>
</evidence>
<dbReference type="InterPro" id="IPR005119">
    <property type="entry name" value="LysR_subst-bd"/>
</dbReference>
<dbReference type="Gene3D" id="3.40.190.290">
    <property type="match status" value="1"/>
</dbReference>
<dbReference type="SUPFAM" id="SSF53850">
    <property type="entry name" value="Periplasmic binding protein-like II"/>
    <property type="match status" value="1"/>
</dbReference>
<evidence type="ECO:0000259" key="5">
    <source>
        <dbReference type="PROSITE" id="PS50931"/>
    </source>
</evidence>
<dbReference type="PANTHER" id="PTHR30126:SF40">
    <property type="entry name" value="HTH-TYPE TRANSCRIPTIONAL REGULATOR GLTR"/>
    <property type="match status" value="1"/>
</dbReference>
<organism evidence="6 7">
    <name type="scientific">Paenibacillus barcinonensis</name>
    <dbReference type="NCBI Taxonomy" id="198119"/>
    <lineage>
        <taxon>Bacteria</taxon>
        <taxon>Bacillati</taxon>
        <taxon>Bacillota</taxon>
        <taxon>Bacilli</taxon>
        <taxon>Bacillales</taxon>
        <taxon>Paenibacillaceae</taxon>
        <taxon>Paenibacillus</taxon>
    </lineage>
</organism>
<dbReference type="SUPFAM" id="SSF46785">
    <property type="entry name" value="Winged helix' DNA-binding domain"/>
    <property type="match status" value="1"/>
</dbReference>
<dbReference type="Pfam" id="PF03466">
    <property type="entry name" value="LysR_substrate"/>
    <property type="match status" value="1"/>
</dbReference>
<accession>A0A2V4W4W8</accession>
<dbReference type="AlphaFoldDB" id="A0A2V4W4W8"/>
<dbReference type="Pfam" id="PF00126">
    <property type="entry name" value="HTH_1"/>
    <property type="match status" value="1"/>
</dbReference>
<dbReference type="InterPro" id="IPR000847">
    <property type="entry name" value="LysR_HTH_N"/>
</dbReference>
<comment type="similarity">
    <text evidence="1">Belongs to the LysR transcriptional regulatory family.</text>
</comment>
<dbReference type="GO" id="GO:0000976">
    <property type="term" value="F:transcription cis-regulatory region binding"/>
    <property type="evidence" value="ECO:0007669"/>
    <property type="project" value="TreeGrafter"/>
</dbReference>
<dbReference type="FunFam" id="1.10.10.10:FF:000001">
    <property type="entry name" value="LysR family transcriptional regulator"/>
    <property type="match status" value="1"/>
</dbReference>
<comment type="caution">
    <text evidence="6">The sequence shown here is derived from an EMBL/GenBank/DDBJ whole genome shotgun (WGS) entry which is preliminary data.</text>
</comment>
<feature type="domain" description="HTH lysR-type" evidence="5">
    <location>
        <begin position="36"/>
        <end position="93"/>
    </location>
</feature>
<keyword evidence="3 6" id="KW-0238">DNA-binding</keyword>
<dbReference type="PROSITE" id="PS50931">
    <property type="entry name" value="HTH_LYSR"/>
    <property type="match status" value="1"/>
</dbReference>
<dbReference type="Proteomes" id="UP000247790">
    <property type="component" value="Unassembled WGS sequence"/>
</dbReference>
<name>A0A2V4W4W8_PAEBA</name>
<evidence type="ECO:0000256" key="2">
    <source>
        <dbReference type="ARBA" id="ARBA00023015"/>
    </source>
</evidence>
<evidence type="ECO:0000313" key="6">
    <source>
        <dbReference type="EMBL" id="PYE42694.1"/>
    </source>
</evidence>
<dbReference type="GO" id="GO:0003700">
    <property type="term" value="F:DNA-binding transcription factor activity"/>
    <property type="evidence" value="ECO:0007669"/>
    <property type="project" value="InterPro"/>
</dbReference>
<dbReference type="Gene3D" id="1.10.10.10">
    <property type="entry name" value="Winged helix-like DNA-binding domain superfamily/Winged helix DNA-binding domain"/>
    <property type="match status" value="1"/>
</dbReference>
<evidence type="ECO:0000256" key="3">
    <source>
        <dbReference type="ARBA" id="ARBA00023125"/>
    </source>
</evidence>
<evidence type="ECO:0000256" key="4">
    <source>
        <dbReference type="ARBA" id="ARBA00023163"/>
    </source>
</evidence>
<keyword evidence="4" id="KW-0804">Transcription</keyword>
<dbReference type="PANTHER" id="PTHR30126">
    <property type="entry name" value="HTH-TYPE TRANSCRIPTIONAL REGULATOR"/>
    <property type="match status" value="1"/>
</dbReference>
<reference evidence="6 7" key="1">
    <citation type="submission" date="2018-06" db="EMBL/GenBank/DDBJ databases">
        <title>Genomic Encyclopedia of Type Strains, Phase III (KMG-III): the genomes of soil and plant-associated and newly described type strains.</title>
        <authorList>
            <person name="Whitman W."/>
        </authorList>
    </citation>
    <scope>NUCLEOTIDE SEQUENCE [LARGE SCALE GENOMIC DNA]</scope>
    <source>
        <strain evidence="6 7">CECT 7022</strain>
    </source>
</reference>
<dbReference type="EMBL" id="QJSW01000034">
    <property type="protein sequence ID" value="PYE42694.1"/>
    <property type="molecule type" value="Genomic_DNA"/>
</dbReference>
<keyword evidence="2" id="KW-0805">Transcription regulation</keyword>
<dbReference type="InterPro" id="IPR036388">
    <property type="entry name" value="WH-like_DNA-bd_sf"/>
</dbReference>
<dbReference type="InterPro" id="IPR036390">
    <property type="entry name" value="WH_DNA-bd_sf"/>
</dbReference>
<evidence type="ECO:0000256" key="1">
    <source>
        <dbReference type="ARBA" id="ARBA00009437"/>
    </source>
</evidence>